<feature type="domain" description="Fatty acid desaturase" evidence="2">
    <location>
        <begin position="77"/>
        <end position="342"/>
    </location>
</feature>
<feature type="transmembrane region" description="Helical" evidence="1">
    <location>
        <begin position="78"/>
        <end position="98"/>
    </location>
</feature>
<name>B4RAJ8_PHEZH</name>
<evidence type="ECO:0000313" key="3">
    <source>
        <dbReference type="EMBL" id="ACG79596.1"/>
    </source>
</evidence>
<proteinExistence type="predicted"/>
<keyword evidence="1" id="KW-0472">Membrane</keyword>
<feature type="transmembrane region" description="Helical" evidence="1">
    <location>
        <begin position="246"/>
        <end position="264"/>
    </location>
</feature>
<dbReference type="eggNOG" id="COG3239">
    <property type="taxonomic scope" value="Bacteria"/>
</dbReference>
<sequence length="365" mass="40225">MRAGAEFRLGAAGRITKSAAVTETLASAAASPSLARLANDLTRDLMRPNPRIYWLDLVATAAVTWLSLWIAATASPPWALAAAAVCVLALYRGVSFIHELTHQRRDELPGFHFGWNLLIGVPFLTPSLLYEGVHMLHHAKDRYGTTRDPEYMPLARLPLSSLLGFVLIALLAPVGVILRFAVLAPVSFLVPALRRWVIAKTSAMTINTAFSREDLDRAGRAPWLAQEIACWLWSWTVIGLTAAGVIPLRAILTAVAVYAVFALVNQLRTAVAHYWENDGSKMSFEGQFLDSVNVPPPALLPFLWAPVGLRYHALHHLLPRMPYHNLGKAHRRLVAEVPATSPYRRVEEAELVPALAKLARKARRA</sequence>
<organism evidence="3 4">
    <name type="scientific">Phenylobacterium zucineum (strain HLK1)</name>
    <dbReference type="NCBI Taxonomy" id="450851"/>
    <lineage>
        <taxon>Bacteria</taxon>
        <taxon>Pseudomonadati</taxon>
        <taxon>Pseudomonadota</taxon>
        <taxon>Alphaproteobacteria</taxon>
        <taxon>Caulobacterales</taxon>
        <taxon>Caulobacteraceae</taxon>
        <taxon>Phenylobacterium</taxon>
    </lineage>
</organism>
<dbReference type="GO" id="GO:0016020">
    <property type="term" value="C:membrane"/>
    <property type="evidence" value="ECO:0007669"/>
    <property type="project" value="TreeGrafter"/>
</dbReference>
<dbReference type="Pfam" id="PF00487">
    <property type="entry name" value="FA_desaturase"/>
    <property type="match status" value="1"/>
</dbReference>
<evidence type="ECO:0000256" key="1">
    <source>
        <dbReference type="SAM" id="Phobius"/>
    </source>
</evidence>
<dbReference type="AlphaFoldDB" id="B4RAJ8"/>
<dbReference type="InterPro" id="IPR012171">
    <property type="entry name" value="Fatty_acid_desaturase"/>
</dbReference>
<gene>
    <name evidence="3" type="ordered locus">PHZ_c3187</name>
</gene>
<evidence type="ECO:0000313" key="4">
    <source>
        <dbReference type="Proteomes" id="UP000001868"/>
    </source>
</evidence>
<feature type="transmembrane region" description="Helical" evidence="1">
    <location>
        <begin position="52"/>
        <end position="72"/>
    </location>
</feature>
<protein>
    <recommendedName>
        <fullName evidence="2">Fatty acid desaturase domain-containing protein</fullName>
    </recommendedName>
</protein>
<dbReference type="STRING" id="450851.PHZ_c3187"/>
<dbReference type="InterPro" id="IPR005804">
    <property type="entry name" value="FA_desaturase_dom"/>
</dbReference>
<dbReference type="GO" id="GO:0016717">
    <property type="term" value="F:oxidoreductase activity, acting on paired donors, with oxidation of a pair of donors resulting in the reduction of molecular oxygen to two molecules of water"/>
    <property type="evidence" value="ECO:0007669"/>
    <property type="project" value="TreeGrafter"/>
</dbReference>
<feature type="transmembrane region" description="Helical" evidence="1">
    <location>
        <begin position="162"/>
        <end position="190"/>
    </location>
</feature>
<accession>B4RAJ8</accession>
<keyword evidence="1" id="KW-0812">Transmembrane</keyword>
<reference evidence="3 4" key="1">
    <citation type="journal article" date="2008" name="BMC Genomics">
        <title>Complete genome of Phenylobacterium zucineum - a novel facultative intracellular bacterium isolated from human erythroleukemia cell line K562.</title>
        <authorList>
            <person name="Luo Y."/>
            <person name="Xu X."/>
            <person name="Ding Z."/>
            <person name="Liu Z."/>
            <person name="Zhang B."/>
            <person name="Yan Z."/>
            <person name="Sun J."/>
            <person name="Hu S."/>
            <person name="Hu X."/>
        </authorList>
    </citation>
    <scope>NUCLEOTIDE SEQUENCE [LARGE SCALE GENOMIC DNA]</scope>
    <source>
        <strain evidence="3 4">HLK1</strain>
    </source>
</reference>
<keyword evidence="1" id="KW-1133">Transmembrane helix</keyword>
<dbReference type="HOGENOM" id="CLU_780549_0_0_5"/>
<dbReference type="PANTHER" id="PTHR19353">
    <property type="entry name" value="FATTY ACID DESATURASE 2"/>
    <property type="match status" value="1"/>
</dbReference>
<dbReference type="PANTHER" id="PTHR19353:SF19">
    <property type="entry name" value="DELTA(5) FATTY ACID DESATURASE C-RELATED"/>
    <property type="match status" value="1"/>
</dbReference>
<evidence type="ECO:0000259" key="2">
    <source>
        <dbReference type="Pfam" id="PF00487"/>
    </source>
</evidence>
<dbReference type="GO" id="GO:0008610">
    <property type="term" value="P:lipid biosynthetic process"/>
    <property type="evidence" value="ECO:0007669"/>
    <property type="project" value="UniProtKB-ARBA"/>
</dbReference>
<dbReference type="EMBL" id="CP000747">
    <property type="protein sequence ID" value="ACG79596.1"/>
    <property type="molecule type" value="Genomic_DNA"/>
</dbReference>
<keyword evidence="4" id="KW-1185">Reference proteome</keyword>
<dbReference type="KEGG" id="pzu:PHZ_c3187"/>
<dbReference type="Proteomes" id="UP000001868">
    <property type="component" value="Chromosome"/>
</dbReference>